<proteinExistence type="predicted"/>
<dbReference type="SUPFAM" id="SSF53927">
    <property type="entry name" value="Cytidine deaminase-like"/>
    <property type="match status" value="1"/>
</dbReference>
<dbReference type="InterPro" id="IPR016192">
    <property type="entry name" value="APOBEC/CMP_deaminase_Zn-bd"/>
</dbReference>
<sequence length="258" mass="29656">METYIRHIDEALKLARYALDHGETPVACIFVHEPSDKVIAYGMNDTNDSLSGIAHAEFVAIRMVRDMIQDNGGNESSLKELFKDITCYVTVEPCIMCASALKQMGIHKIVFGCGNDRFGGNGTVLSIHNDTSTTVYGMQQYEQTKLVPGIKRREAIMLLRYFYVRENGRAPKPRTKAERKLDKETFPPIEWNKYINRNQFIDNFGEAMAQHFDDNTDLQDDEIDWDIIENRHDKIIAMLQEECLNCSDILLKKKSRHE</sequence>
<dbReference type="PROSITE" id="PS51747">
    <property type="entry name" value="CYT_DCMP_DEAMINASES_2"/>
    <property type="match status" value="1"/>
</dbReference>
<dbReference type="PANTHER" id="PTHR11079">
    <property type="entry name" value="CYTOSINE DEAMINASE FAMILY MEMBER"/>
    <property type="match status" value="1"/>
</dbReference>
<keyword evidence="1" id="KW-0479">Metal-binding</keyword>
<feature type="domain" description="CMP/dCMP-type deaminase" evidence="4">
    <location>
        <begin position="2"/>
        <end position="125"/>
    </location>
</feature>
<dbReference type="CDD" id="cd01285">
    <property type="entry name" value="nucleoside_deaminase"/>
    <property type="match status" value="1"/>
</dbReference>
<dbReference type="Pfam" id="PF00383">
    <property type="entry name" value="dCMP_cyt_deam_1"/>
    <property type="match status" value="1"/>
</dbReference>
<dbReference type="PANTHER" id="PTHR11079:SF149">
    <property type="entry name" value="TRNA-SPECIFIC ADENOSINE DEAMINASE 2"/>
    <property type="match status" value="1"/>
</dbReference>
<evidence type="ECO:0000259" key="4">
    <source>
        <dbReference type="PROSITE" id="PS51747"/>
    </source>
</evidence>
<dbReference type="Gene3D" id="3.40.140.10">
    <property type="entry name" value="Cytidine Deaminase, domain 2"/>
    <property type="match status" value="1"/>
</dbReference>
<dbReference type="InterPro" id="IPR016193">
    <property type="entry name" value="Cytidine_deaminase-like"/>
</dbReference>
<accession>A0ABR4P139</accession>
<reference evidence="5 6" key="1">
    <citation type="submission" date="2024-05" db="EMBL/GenBank/DDBJ databases">
        <title>Long read based assembly of the Candida bracarensis genome reveals expanded adhesin content.</title>
        <authorList>
            <person name="Marcet-Houben M."/>
            <person name="Ksiezopolska E."/>
            <person name="Gabaldon T."/>
        </authorList>
    </citation>
    <scope>NUCLEOTIDE SEQUENCE [LARGE SCALE GENOMIC DNA]</scope>
    <source>
        <strain evidence="5 6">CBM6</strain>
    </source>
</reference>
<protein>
    <submittedName>
        <fullName evidence="5">tRNA-specific adenosine deaminase subunit TAD2</fullName>
    </submittedName>
</protein>
<organism evidence="5 6">
    <name type="scientific">Nakaseomyces bracarensis</name>
    <dbReference type="NCBI Taxonomy" id="273131"/>
    <lineage>
        <taxon>Eukaryota</taxon>
        <taxon>Fungi</taxon>
        <taxon>Dikarya</taxon>
        <taxon>Ascomycota</taxon>
        <taxon>Saccharomycotina</taxon>
        <taxon>Saccharomycetes</taxon>
        <taxon>Saccharomycetales</taxon>
        <taxon>Saccharomycetaceae</taxon>
        <taxon>Nakaseomyces</taxon>
    </lineage>
</organism>
<evidence type="ECO:0000313" key="5">
    <source>
        <dbReference type="EMBL" id="KAL3235160.1"/>
    </source>
</evidence>
<keyword evidence="2" id="KW-0378">Hydrolase</keyword>
<evidence type="ECO:0000256" key="2">
    <source>
        <dbReference type="ARBA" id="ARBA00022801"/>
    </source>
</evidence>
<comment type="caution">
    <text evidence="5">The sequence shown here is derived from an EMBL/GenBank/DDBJ whole genome shotgun (WGS) entry which is preliminary data.</text>
</comment>
<keyword evidence="3" id="KW-0862">Zinc</keyword>
<dbReference type="Proteomes" id="UP001623330">
    <property type="component" value="Unassembled WGS sequence"/>
</dbReference>
<evidence type="ECO:0000256" key="1">
    <source>
        <dbReference type="ARBA" id="ARBA00022723"/>
    </source>
</evidence>
<dbReference type="PROSITE" id="PS00903">
    <property type="entry name" value="CYT_DCMP_DEAMINASES_1"/>
    <property type="match status" value="1"/>
</dbReference>
<keyword evidence="6" id="KW-1185">Reference proteome</keyword>
<evidence type="ECO:0000313" key="6">
    <source>
        <dbReference type="Proteomes" id="UP001623330"/>
    </source>
</evidence>
<gene>
    <name evidence="5" type="ORF">RNJ44_02948</name>
</gene>
<dbReference type="EMBL" id="JBEVYD010000002">
    <property type="protein sequence ID" value="KAL3235160.1"/>
    <property type="molecule type" value="Genomic_DNA"/>
</dbReference>
<dbReference type="InterPro" id="IPR002125">
    <property type="entry name" value="CMP_dCMP_dom"/>
</dbReference>
<evidence type="ECO:0000256" key="3">
    <source>
        <dbReference type="ARBA" id="ARBA00022833"/>
    </source>
</evidence>
<name>A0ABR4P139_9SACH</name>